<comment type="caution">
    <text evidence="2">The sequence shown here is derived from an EMBL/GenBank/DDBJ whole genome shotgun (WGS) entry which is preliminary data.</text>
</comment>
<evidence type="ECO:0000313" key="3">
    <source>
        <dbReference type="Proteomes" id="UP001281761"/>
    </source>
</evidence>
<reference evidence="2 3" key="1">
    <citation type="journal article" date="2022" name="bioRxiv">
        <title>Genomics of Preaxostyla Flagellates Illuminates Evolutionary Transitions and the Path Towards Mitochondrial Loss.</title>
        <authorList>
            <person name="Novak L.V.F."/>
            <person name="Treitli S.C."/>
            <person name="Pyrih J."/>
            <person name="Halakuc P."/>
            <person name="Pipaliya S.V."/>
            <person name="Vacek V."/>
            <person name="Brzon O."/>
            <person name="Soukal P."/>
            <person name="Eme L."/>
            <person name="Dacks J.B."/>
            <person name="Karnkowska A."/>
            <person name="Elias M."/>
            <person name="Hampl V."/>
        </authorList>
    </citation>
    <scope>NUCLEOTIDE SEQUENCE [LARGE SCALE GENOMIC DNA]</scope>
    <source>
        <strain evidence="2">NAU3</strain>
        <tissue evidence="2">Gut</tissue>
    </source>
</reference>
<sequence>MGLFQEGDAPTSQFLNPTPPLRPELVPALVRPLSSRFSNRVRTCADETIVVAISVHPPSCSLFKSMSVQLGEGAIGDAMYLLVETLNLRSSLILHTDNFFVRSDA</sequence>
<proteinExistence type="predicted"/>
<evidence type="ECO:0000256" key="1">
    <source>
        <dbReference type="SAM" id="MobiDB-lite"/>
    </source>
</evidence>
<feature type="region of interest" description="Disordered" evidence="1">
    <location>
        <begin position="1"/>
        <end position="20"/>
    </location>
</feature>
<dbReference type="Proteomes" id="UP001281761">
    <property type="component" value="Unassembled WGS sequence"/>
</dbReference>
<protein>
    <submittedName>
        <fullName evidence="2">Uncharacterized protein</fullName>
    </submittedName>
</protein>
<keyword evidence="3" id="KW-1185">Reference proteome</keyword>
<accession>A0ABQ9WZR6</accession>
<evidence type="ECO:0000313" key="2">
    <source>
        <dbReference type="EMBL" id="KAK2943886.1"/>
    </source>
</evidence>
<gene>
    <name evidence="2" type="ORF">BLNAU_21189</name>
</gene>
<name>A0ABQ9WZR6_9EUKA</name>
<organism evidence="2 3">
    <name type="scientific">Blattamonas nauphoetae</name>
    <dbReference type="NCBI Taxonomy" id="2049346"/>
    <lineage>
        <taxon>Eukaryota</taxon>
        <taxon>Metamonada</taxon>
        <taxon>Preaxostyla</taxon>
        <taxon>Oxymonadida</taxon>
        <taxon>Blattamonas</taxon>
    </lineage>
</organism>
<dbReference type="EMBL" id="JARBJD010000323">
    <property type="protein sequence ID" value="KAK2943886.1"/>
    <property type="molecule type" value="Genomic_DNA"/>
</dbReference>